<dbReference type="EMBL" id="CAKLDI010000001">
    <property type="protein sequence ID" value="CAH0532939.1"/>
    <property type="molecule type" value="Genomic_DNA"/>
</dbReference>
<evidence type="ECO:0000313" key="10">
    <source>
        <dbReference type="Proteomes" id="UP000838672"/>
    </source>
</evidence>
<evidence type="ECO:0000256" key="4">
    <source>
        <dbReference type="ARBA" id="ARBA00023239"/>
    </source>
</evidence>
<protein>
    <recommendedName>
        <fullName evidence="7 8">Ferrochelatase</fullName>
        <ecNumber evidence="7 8">4.98.1.1</ecNumber>
    </recommendedName>
    <alternativeName>
        <fullName evidence="7">Heme synthase</fullName>
    </alternativeName>
    <alternativeName>
        <fullName evidence="7">Protoheme ferro-lyase</fullName>
    </alternativeName>
</protein>
<comment type="subcellular location">
    <subcellularLocation>
        <location evidence="7 8">Cytoplasm</location>
    </subcellularLocation>
</comment>
<proteinExistence type="inferred from homology"/>
<comment type="catalytic activity">
    <reaction evidence="7 8">
        <text>heme b + 2 H(+) = protoporphyrin IX + Fe(2+)</text>
        <dbReference type="Rhea" id="RHEA:22584"/>
        <dbReference type="ChEBI" id="CHEBI:15378"/>
        <dbReference type="ChEBI" id="CHEBI:29033"/>
        <dbReference type="ChEBI" id="CHEBI:57306"/>
        <dbReference type="ChEBI" id="CHEBI:60344"/>
        <dbReference type="EC" id="4.98.1.1"/>
    </reaction>
</comment>
<dbReference type="NCBIfam" id="TIGR00109">
    <property type="entry name" value="hemH"/>
    <property type="match status" value="1"/>
</dbReference>
<keyword evidence="7" id="KW-0479">Metal-binding</keyword>
<keyword evidence="5 7" id="KW-0627">Porphyrin biosynthesis</keyword>
<evidence type="ECO:0000256" key="6">
    <source>
        <dbReference type="ARBA" id="ARBA00024536"/>
    </source>
</evidence>
<dbReference type="Gene3D" id="3.40.50.1400">
    <property type="match status" value="2"/>
</dbReference>
<dbReference type="CDD" id="cd03411">
    <property type="entry name" value="Ferrochelatase_N"/>
    <property type="match status" value="1"/>
</dbReference>
<keyword evidence="7 8" id="KW-0963">Cytoplasm</keyword>
<keyword evidence="2 7" id="KW-0408">Iron</keyword>
<gene>
    <name evidence="7 9" type="primary">hemH</name>
    <name evidence="9" type="ORF">VST7929_00788</name>
</gene>
<dbReference type="PANTHER" id="PTHR11108">
    <property type="entry name" value="FERROCHELATASE"/>
    <property type="match status" value="1"/>
</dbReference>
<dbReference type="HAMAP" id="MF_00323">
    <property type="entry name" value="Ferrochelatase"/>
    <property type="match status" value="1"/>
</dbReference>
<evidence type="ECO:0000313" key="9">
    <source>
        <dbReference type="EMBL" id="CAH0532939.1"/>
    </source>
</evidence>
<feature type="binding site" evidence="7">
    <location>
        <position position="289"/>
    </location>
    <ligand>
        <name>Fe(2+)</name>
        <dbReference type="ChEBI" id="CHEBI:29033"/>
    </ligand>
</feature>
<comment type="catalytic activity">
    <reaction evidence="6">
        <text>Fe-coproporphyrin III + 2 H(+) = coproporphyrin III + Fe(2+)</text>
        <dbReference type="Rhea" id="RHEA:49572"/>
        <dbReference type="ChEBI" id="CHEBI:15378"/>
        <dbReference type="ChEBI" id="CHEBI:29033"/>
        <dbReference type="ChEBI" id="CHEBI:68438"/>
        <dbReference type="ChEBI" id="CHEBI:131725"/>
        <dbReference type="EC" id="4.99.1.9"/>
    </reaction>
    <physiologicalReaction direction="right-to-left" evidence="6">
        <dbReference type="Rhea" id="RHEA:49574"/>
    </physiologicalReaction>
</comment>
<dbReference type="EC" id="4.98.1.1" evidence="7 8"/>
<dbReference type="SUPFAM" id="SSF53800">
    <property type="entry name" value="Chelatase"/>
    <property type="match status" value="1"/>
</dbReference>
<keyword evidence="10" id="KW-1185">Reference proteome</keyword>
<dbReference type="Pfam" id="PF00762">
    <property type="entry name" value="Ferrochelatase"/>
    <property type="match status" value="1"/>
</dbReference>
<organism evidence="9 10">
    <name type="scientific">Vibrio stylophorae</name>
    <dbReference type="NCBI Taxonomy" id="659351"/>
    <lineage>
        <taxon>Bacteria</taxon>
        <taxon>Pseudomonadati</taxon>
        <taxon>Pseudomonadota</taxon>
        <taxon>Gammaproteobacteria</taxon>
        <taxon>Vibrionales</taxon>
        <taxon>Vibrionaceae</taxon>
        <taxon>Vibrio</taxon>
    </lineage>
</organism>
<evidence type="ECO:0000256" key="1">
    <source>
        <dbReference type="ARBA" id="ARBA00007718"/>
    </source>
</evidence>
<dbReference type="PROSITE" id="PS00534">
    <property type="entry name" value="FERROCHELATASE"/>
    <property type="match status" value="1"/>
</dbReference>
<dbReference type="PANTHER" id="PTHR11108:SF1">
    <property type="entry name" value="FERROCHELATASE, MITOCHONDRIAL"/>
    <property type="match status" value="1"/>
</dbReference>
<comment type="caution">
    <text evidence="9">The sequence shown here is derived from an EMBL/GenBank/DDBJ whole genome shotgun (WGS) entry which is preliminary data.</text>
</comment>
<reference evidence="9" key="1">
    <citation type="submission" date="2021-11" db="EMBL/GenBank/DDBJ databases">
        <authorList>
            <person name="Rodrigo-Torres L."/>
            <person name="Arahal R. D."/>
            <person name="Lucena T."/>
        </authorList>
    </citation>
    <scope>NUCLEOTIDE SEQUENCE</scope>
    <source>
        <strain evidence="9">CECT 7929</strain>
    </source>
</reference>
<evidence type="ECO:0000256" key="2">
    <source>
        <dbReference type="ARBA" id="ARBA00023004"/>
    </source>
</evidence>
<evidence type="ECO:0000256" key="5">
    <source>
        <dbReference type="ARBA" id="ARBA00023244"/>
    </source>
</evidence>
<dbReference type="InterPro" id="IPR033659">
    <property type="entry name" value="Ferrochelatase_N"/>
</dbReference>
<accession>A0ABM8ZRL0</accession>
<dbReference type="InterPro" id="IPR019772">
    <property type="entry name" value="Ferrochelatase_AS"/>
</dbReference>
<dbReference type="Proteomes" id="UP000838672">
    <property type="component" value="Unassembled WGS sequence"/>
</dbReference>
<dbReference type="CDD" id="cd00419">
    <property type="entry name" value="Ferrochelatase_C"/>
    <property type="match status" value="1"/>
</dbReference>
<keyword evidence="4 7" id="KW-0456">Lyase</keyword>
<dbReference type="GO" id="GO:0016829">
    <property type="term" value="F:lyase activity"/>
    <property type="evidence" value="ECO:0007669"/>
    <property type="project" value="UniProtKB-KW"/>
</dbReference>
<comment type="similarity">
    <text evidence="1 7 8">Belongs to the ferrochelatase family.</text>
</comment>
<evidence type="ECO:0000256" key="3">
    <source>
        <dbReference type="ARBA" id="ARBA00023133"/>
    </source>
</evidence>
<dbReference type="RefSeq" id="WP_237465081.1">
    <property type="nucleotide sequence ID" value="NZ_CAKLDI010000001.1"/>
</dbReference>
<name>A0ABM8ZRL0_9VIBR</name>
<sequence length="334" mass="36852">MSNSQHAISTASFAKSKQHQVGVLVMNLGTPKTPDTAGVKAFLKDFLSDGRVVDVNPWLWQPLLRGVILPTRSPKVAKLYQSIWLESGSPLQVYSDAITQGLSERLDVPCALAMTYGEPTVNQALDQLLAAGCERIVVLPLYPQYSSTTTAAAFDALAEGLKQRFFVPHLHFIERYFDHDAYVQALAQSVREHWQQHGQGEYLLCSYHGIPVRYAESGDPYGEQCEQTTQLLGQALGLKPEQIGMSYQSKFGRDPWLEPATDDRLAQLAQSGVGHVDVITPAFSCDCLETLEEINIQSRECFLEAGGHGFGFIPCLNAEKQHIDALAQIVNDCL</sequence>
<evidence type="ECO:0000256" key="7">
    <source>
        <dbReference type="HAMAP-Rule" id="MF_00323"/>
    </source>
</evidence>
<dbReference type="InterPro" id="IPR033644">
    <property type="entry name" value="Ferrochelatase_C"/>
</dbReference>
<keyword evidence="3 7" id="KW-0350">Heme biosynthesis</keyword>
<evidence type="ECO:0000256" key="8">
    <source>
        <dbReference type="RuleBase" id="RU000607"/>
    </source>
</evidence>
<comment type="pathway">
    <text evidence="7 8">Porphyrin-containing compound metabolism; protoheme biosynthesis; protoheme from protoporphyrin-IX: step 1/1.</text>
</comment>
<dbReference type="InterPro" id="IPR001015">
    <property type="entry name" value="Ferrochelatase"/>
</dbReference>
<feature type="binding site" evidence="7">
    <location>
        <position position="208"/>
    </location>
    <ligand>
        <name>Fe(2+)</name>
        <dbReference type="ChEBI" id="CHEBI:29033"/>
    </ligand>
</feature>
<comment type="function">
    <text evidence="7 8">Catalyzes the ferrous insertion into protoporphyrin IX.</text>
</comment>